<accession>T0YI83</accession>
<name>T0YI83_9ZZZZ</name>
<evidence type="ECO:0000313" key="4">
    <source>
        <dbReference type="EMBL" id="EQD31592.1"/>
    </source>
</evidence>
<dbReference type="EMBL" id="AUZX01014654">
    <property type="protein sequence ID" value="EQD31592.1"/>
    <property type="molecule type" value="Genomic_DNA"/>
</dbReference>
<comment type="caution">
    <text evidence="4">The sequence shown here is derived from an EMBL/GenBank/DDBJ whole genome shotgun (WGS) entry which is preliminary data.</text>
</comment>
<dbReference type="PANTHER" id="PTHR46797:SF1">
    <property type="entry name" value="METHYLPHOSPHONATE SYNTHASE"/>
    <property type="match status" value="1"/>
</dbReference>
<proteinExistence type="predicted"/>
<dbReference type="AlphaFoldDB" id="T0YI83"/>
<dbReference type="CDD" id="cd00093">
    <property type="entry name" value="HTH_XRE"/>
    <property type="match status" value="1"/>
</dbReference>
<dbReference type="SUPFAM" id="SSF47413">
    <property type="entry name" value="lambda repressor-like DNA-binding domains"/>
    <property type="match status" value="1"/>
</dbReference>
<dbReference type="GO" id="GO:0003677">
    <property type="term" value="F:DNA binding"/>
    <property type="evidence" value="ECO:0007669"/>
    <property type="project" value="UniProtKB-KW"/>
</dbReference>
<protein>
    <submittedName>
        <fullName evidence="4">MerR family transcriptional regulator</fullName>
    </submittedName>
</protein>
<organism evidence="4">
    <name type="scientific">mine drainage metagenome</name>
    <dbReference type="NCBI Taxonomy" id="410659"/>
    <lineage>
        <taxon>unclassified sequences</taxon>
        <taxon>metagenomes</taxon>
        <taxon>ecological metagenomes</taxon>
    </lineage>
</organism>
<sequence length="157" mass="17144">KQMLDSHSPEMEARAVDGTARRSRAKVAPVAAANQDHGQRTNQKQNLGERLRIMRKRCGIGIVEAAAAAGISGGFLSAIELSRANASVATLQRLAAAYGTTVLEFFDLPHRANRLVRPQDRRVLKTDSQVTMELLSFGTRMLQCMMFHVPPRSGSDG</sequence>
<dbReference type="GO" id="GO:0005829">
    <property type="term" value="C:cytosol"/>
    <property type="evidence" value="ECO:0007669"/>
    <property type="project" value="TreeGrafter"/>
</dbReference>
<dbReference type="InterPro" id="IPR010982">
    <property type="entry name" value="Lambda_DNA-bd_dom_sf"/>
</dbReference>
<feature type="domain" description="HTH cro/C1-type" evidence="3">
    <location>
        <begin position="51"/>
        <end position="105"/>
    </location>
</feature>
<feature type="non-terminal residue" evidence="4">
    <location>
        <position position="1"/>
    </location>
</feature>
<evidence type="ECO:0000256" key="2">
    <source>
        <dbReference type="SAM" id="MobiDB-lite"/>
    </source>
</evidence>
<gene>
    <name evidence="4" type="ORF">B1A_19862</name>
</gene>
<reference evidence="4" key="2">
    <citation type="journal article" date="2014" name="ISME J.">
        <title>Microbial stratification in low pH oxic and suboxic macroscopic growths along an acid mine drainage.</title>
        <authorList>
            <person name="Mendez-Garcia C."/>
            <person name="Mesa V."/>
            <person name="Sprenger R.R."/>
            <person name="Richter M."/>
            <person name="Diez M.S."/>
            <person name="Solano J."/>
            <person name="Bargiela R."/>
            <person name="Golyshina O.V."/>
            <person name="Manteca A."/>
            <person name="Ramos J.L."/>
            <person name="Gallego J.R."/>
            <person name="Llorente I."/>
            <person name="Martins Dos Santos V.A."/>
            <person name="Jensen O.N."/>
            <person name="Pelaez A.I."/>
            <person name="Sanchez J."/>
            <person name="Ferrer M."/>
        </authorList>
    </citation>
    <scope>NUCLEOTIDE SEQUENCE</scope>
</reference>
<evidence type="ECO:0000259" key="3">
    <source>
        <dbReference type="PROSITE" id="PS50943"/>
    </source>
</evidence>
<feature type="region of interest" description="Disordered" evidence="2">
    <location>
        <begin position="1"/>
        <end position="23"/>
    </location>
</feature>
<dbReference type="Gene3D" id="1.10.260.40">
    <property type="entry name" value="lambda repressor-like DNA-binding domains"/>
    <property type="match status" value="1"/>
</dbReference>
<evidence type="ECO:0000256" key="1">
    <source>
        <dbReference type="ARBA" id="ARBA00023125"/>
    </source>
</evidence>
<dbReference type="InterPro" id="IPR050807">
    <property type="entry name" value="TransReg_Diox_bact_type"/>
</dbReference>
<dbReference type="PROSITE" id="PS50943">
    <property type="entry name" value="HTH_CROC1"/>
    <property type="match status" value="1"/>
</dbReference>
<feature type="non-terminal residue" evidence="4">
    <location>
        <position position="157"/>
    </location>
</feature>
<reference evidence="4" key="1">
    <citation type="submission" date="2013-08" db="EMBL/GenBank/DDBJ databases">
        <authorList>
            <person name="Mendez C."/>
            <person name="Richter M."/>
            <person name="Ferrer M."/>
            <person name="Sanchez J."/>
        </authorList>
    </citation>
    <scope>NUCLEOTIDE SEQUENCE</scope>
</reference>
<dbReference type="SMART" id="SM00530">
    <property type="entry name" value="HTH_XRE"/>
    <property type="match status" value="1"/>
</dbReference>
<keyword evidence="1" id="KW-0238">DNA-binding</keyword>
<dbReference type="InterPro" id="IPR001387">
    <property type="entry name" value="Cro/C1-type_HTH"/>
</dbReference>
<dbReference type="PANTHER" id="PTHR46797">
    <property type="entry name" value="HTH-TYPE TRANSCRIPTIONAL REGULATOR"/>
    <property type="match status" value="1"/>
</dbReference>
<dbReference type="GO" id="GO:0003700">
    <property type="term" value="F:DNA-binding transcription factor activity"/>
    <property type="evidence" value="ECO:0007669"/>
    <property type="project" value="TreeGrafter"/>
</dbReference>
<dbReference type="Pfam" id="PF13560">
    <property type="entry name" value="HTH_31"/>
    <property type="match status" value="1"/>
</dbReference>